<keyword evidence="5 8" id="KW-0812">Transmembrane</keyword>
<reference evidence="10 11" key="1">
    <citation type="submission" date="2018-07" db="EMBL/GenBank/DDBJ databases">
        <title>Chitinophaga K2CV101002-2 sp. nov., isolated from a monsoon evergreen broad-leaved forest soil.</title>
        <authorList>
            <person name="Lv Y."/>
        </authorList>
    </citation>
    <scope>NUCLEOTIDE SEQUENCE [LARGE SCALE GENOMIC DNA]</scope>
    <source>
        <strain evidence="10 11">GDMCC 1.1288</strain>
    </source>
</reference>
<dbReference type="AlphaFoldDB" id="A0A3E1Y8Z1"/>
<dbReference type="GO" id="GO:0005886">
    <property type="term" value="C:plasma membrane"/>
    <property type="evidence" value="ECO:0007669"/>
    <property type="project" value="TreeGrafter"/>
</dbReference>
<dbReference type="RefSeq" id="WP_116976505.1">
    <property type="nucleotide sequence ID" value="NZ_QPMM01000007.1"/>
</dbReference>
<name>A0A3E1Y8Z1_9BACT</name>
<keyword evidence="8" id="KW-0472">Membrane</keyword>
<feature type="transmembrane region" description="Helical" evidence="8">
    <location>
        <begin position="12"/>
        <end position="29"/>
    </location>
</feature>
<dbReference type="Gene3D" id="3.30.565.10">
    <property type="entry name" value="Histidine kinase-like ATPase, C-terminal domain"/>
    <property type="match status" value="1"/>
</dbReference>
<protein>
    <recommendedName>
        <fullName evidence="2">histidine kinase</fullName>
        <ecNumber evidence="2">2.7.13.3</ecNumber>
    </recommendedName>
</protein>
<dbReference type="InterPro" id="IPR036097">
    <property type="entry name" value="HisK_dim/P_sf"/>
</dbReference>
<dbReference type="EC" id="2.7.13.3" evidence="2"/>
<dbReference type="Pfam" id="PF02518">
    <property type="entry name" value="HATPase_c"/>
    <property type="match status" value="1"/>
</dbReference>
<dbReference type="Proteomes" id="UP000260644">
    <property type="component" value="Unassembled WGS sequence"/>
</dbReference>
<proteinExistence type="predicted"/>
<comment type="catalytic activity">
    <reaction evidence="1">
        <text>ATP + protein L-histidine = ADP + protein N-phospho-L-histidine.</text>
        <dbReference type="EC" id="2.7.13.3"/>
    </reaction>
</comment>
<evidence type="ECO:0000256" key="1">
    <source>
        <dbReference type="ARBA" id="ARBA00000085"/>
    </source>
</evidence>
<evidence type="ECO:0000256" key="5">
    <source>
        <dbReference type="ARBA" id="ARBA00022692"/>
    </source>
</evidence>
<evidence type="ECO:0000313" key="10">
    <source>
        <dbReference type="EMBL" id="RFS21873.1"/>
    </source>
</evidence>
<keyword evidence="11" id="KW-1185">Reference proteome</keyword>
<dbReference type="InterPro" id="IPR050428">
    <property type="entry name" value="TCS_sensor_his_kinase"/>
</dbReference>
<comment type="caution">
    <text evidence="10">The sequence shown here is derived from an EMBL/GenBank/DDBJ whole genome shotgun (WGS) entry which is preliminary data.</text>
</comment>
<evidence type="ECO:0000256" key="7">
    <source>
        <dbReference type="ARBA" id="ARBA00022989"/>
    </source>
</evidence>
<sequence>MKLIVHYNRHNFIILTLLFILSGIASYLLTKNVLLRELDESLEDSMEQISNYVQTQHKLPTHTNFDNLLISTEVTDNPVNRPILTNASEDISVKGKKHLGRTLTFAVILNQQHYNITISKPLEGIKHITRAVMLITMTMILLLVAILALMNKFVVSRLWRPFYSTLNSLKSFRLNNTSAVEFKKSNIDEFSIMNEHLQLVTSNASKEYRLLKEFTENASHEFQTPLAIIRSKLDVLIQQDNFTEEQTEILAEAYSAVTRLSGLSQSLLLLTKIENNQYSEQQELALHDILQRKTSQFEEIWEENDISYSLQVYPSIIRMNPDLLEILLNNIFSNAARHNKPGGVIHIIQNNTALHISNTGTNSALDGEKIFSRFYKEAVNNTNNGLGLSIVKQICISSCISPSYEYKDGMHLFSFHWK</sequence>
<feature type="transmembrane region" description="Helical" evidence="8">
    <location>
        <begin position="131"/>
        <end position="150"/>
    </location>
</feature>
<dbReference type="OrthoDB" id="1522504at2"/>
<dbReference type="SMART" id="SM00388">
    <property type="entry name" value="HisKA"/>
    <property type="match status" value="1"/>
</dbReference>
<dbReference type="Pfam" id="PF00512">
    <property type="entry name" value="HisKA"/>
    <property type="match status" value="1"/>
</dbReference>
<dbReference type="InterPro" id="IPR036890">
    <property type="entry name" value="HATPase_C_sf"/>
</dbReference>
<evidence type="ECO:0000256" key="8">
    <source>
        <dbReference type="SAM" id="Phobius"/>
    </source>
</evidence>
<dbReference type="PANTHER" id="PTHR45436:SF5">
    <property type="entry name" value="SENSOR HISTIDINE KINASE TRCS"/>
    <property type="match status" value="1"/>
</dbReference>
<dbReference type="InterPro" id="IPR005467">
    <property type="entry name" value="His_kinase_dom"/>
</dbReference>
<evidence type="ECO:0000259" key="9">
    <source>
        <dbReference type="PROSITE" id="PS50109"/>
    </source>
</evidence>
<evidence type="ECO:0000256" key="6">
    <source>
        <dbReference type="ARBA" id="ARBA00022777"/>
    </source>
</evidence>
<organism evidence="10 11">
    <name type="scientific">Chitinophaga silvatica</name>
    <dbReference type="NCBI Taxonomy" id="2282649"/>
    <lineage>
        <taxon>Bacteria</taxon>
        <taxon>Pseudomonadati</taxon>
        <taxon>Bacteroidota</taxon>
        <taxon>Chitinophagia</taxon>
        <taxon>Chitinophagales</taxon>
        <taxon>Chitinophagaceae</taxon>
        <taxon>Chitinophaga</taxon>
    </lineage>
</organism>
<keyword evidence="6 10" id="KW-0418">Kinase</keyword>
<dbReference type="InterPro" id="IPR003661">
    <property type="entry name" value="HisK_dim/P_dom"/>
</dbReference>
<evidence type="ECO:0000313" key="11">
    <source>
        <dbReference type="Proteomes" id="UP000260644"/>
    </source>
</evidence>
<dbReference type="Gene3D" id="1.10.287.130">
    <property type="match status" value="1"/>
</dbReference>
<accession>A0A3E1Y8Z1</accession>
<dbReference type="PANTHER" id="PTHR45436">
    <property type="entry name" value="SENSOR HISTIDINE KINASE YKOH"/>
    <property type="match status" value="1"/>
</dbReference>
<keyword evidence="7 8" id="KW-1133">Transmembrane helix</keyword>
<dbReference type="PROSITE" id="PS50109">
    <property type="entry name" value="HIS_KIN"/>
    <property type="match status" value="1"/>
</dbReference>
<dbReference type="EMBL" id="QPMM01000007">
    <property type="protein sequence ID" value="RFS21873.1"/>
    <property type="molecule type" value="Genomic_DNA"/>
</dbReference>
<dbReference type="SUPFAM" id="SSF55874">
    <property type="entry name" value="ATPase domain of HSP90 chaperone/DNA topoisomerase II/histidine kinase"/>
    <property type="match status" value="1"/>
</dbReference>
<dbReference type="CDD" id="cd00082">
    <property type="entry name" value="HisKA"/>
    <property type="match status" value="1"/>
</dbReference>
<dbReference type="SUPFAM" id="SSF47384">
    <property type="entry name" value="Homodimeric domain of signal transducing histidine kinase"/>
    <property type="match status" value="1"/>
</dbReference>
<dbReference type="GO" id="GO:0000155">
    <property type="term" value="F:phosphorelay sensor kinase activity"/>
    <property type="evidence" value="ECO:0007669"/>
    <property type="project" value="InterPro"/>
</dbReference>
<keyword evidence="4" id="KW-0808">Transferase</keyword>
<evidence type="ECO:0000256" key="3">
    <source>
        <dbReference type="ARBA" id="ARBA00022553"/>
    </source>
</evidence>
<keyword evidence="3" id="KW-0597">Phosphoprotein</keyword>
<evidence type="ECO:0000256" key="2">
    <source>
        <dbReference type="ARBA" id="ARBA00012438"/>
    </source>
</evidence>
<dbReference type="InterPro" id="IPR003594">
    <property type="entry name" value="HATPase_dom"/>
</dbReference>
<evidence type="ECO:0000256" key="4">
    <source>
        <dbReference type="ARBA" id="ARBA00022679"/>
    </source>
</evidence>
<feature type="domain" description="Histidine kinase" evidence="9">
    <location>
        <begin position="217"/>
        <end position="394"/>
    </location>
</feature>
<gene>
    <name evidence="10" type="ORF">DVR12_14570</name>
</gene>